<sequence>MDFQPILEPTVFSEIPQDLIIDDIIILAQCCDNVVNWLRTYGLLARRMRCCCGVEMYETHSSHFQDGYEWRCSPCRRECSIRHGSFFTPSKIPLPLMFKFLYYWSEDLQSHAFLEKHLGWSPNTVVDWKNYLRDICLEEILMNPQPIGGPGKIVEIDESKFGKRKYNRGRLLTGQWVFGMVERDTDDIIMVTVPDRSTATLLPIIQRFIHPQTIIYSDEWASYNILSHSGYTHYTVNHSEIFVDPVTHVHTQKIEGSWGGVKKRQKKGQTTNPELLETHLIEACWRRRHKKNIFGFILRGIRDLYPVI</sequence>
<evidence type="ECO:0000259" key="1">
    <source>
        <dbReference type="SMART" id="SM01126"/>
    </source>
</evidence>
<dbReference type="AlphaFoldDB" id="A0AAV7K066"/>
<dbReference type="InterPro" id="IPR053164">
    <property type="entry name" value="IS1016-like_transposase"/>
</dbReference>
<dbReference type="EMBL" id="JAKMXF010000222">
    <property type="protein sequence ID" value="KAI6654361.1"/>
    <property type="molecule type" value="Genomic_DNA"/>
</dbReference>
<dbReference type="InterPro" id="IPR024445">
    <property type="entry name" value="Tnp_ISXO2-like"/>
</dbReference>
<evidence type="ECO:0000313" key="3">
    <source>
        <dbReference type="Proteomes" id="UP001165289"/>
    </source>
</evidence>
<dbReference type="SMART" id="SM01126">
    <property type="entry name" value="DDE_Tnp_IS1595"/>
    <property type="match status" value="1"/>
</dbReference>
<feature type="domain" description="ISXO2-like transposase" evidence="1">
    <location>
        <begin position="146"/>
        <end position="288"/>
    </location>
</feature>
<reference evidence="2 3" key="1">
    <citation type="journal article" date="2023" name="BMC Biol.">
        <title>The compact genome of the sponge Oopsacas minuta (Hexactinellida) is lacking key metazoan core genes.</title>
        <authorList>
            <person name="Santini S."/>
            <person name="Schenkelaars Q."/>
            <person name="Jourda C."/>
            <person name="Duchesne M."/>
            <person name="Belahbib H."/>
            <person name="Rocher C."/>
            <person name="Selva M."/>
            <person name="Riesgo A."/>
            <person name="Vervoort M."/>
            <person name="Leys S.P."/>
            <person name="Kodjabachian L."/>
            <person name="Le Bivic A."/>
            <person name="Borchiellini C."/>
            <person name="Claverie J.M."/>
            <person name="Renard E."/>
        </authorList>
    </citation>
    <scope>NUCLEOTIDE SEQUENCE [LARGE SCALE GENOMIC DNA]</scope>
    <source>
        <strain evidence="2">SPO-2</strain>
    </source>
</reference>
<gene>
    <name evidence="2" type="ORF">LOD99_758</name>
</gene>
<proteinExistence type="predicted"/>
<keyword evidence="3" id="KW-1185">Reference proteome</keyword>
<accession>A0AAV7K066</accession>
<protein>
    <recommendedName>
        <fullName evidence="1">ISXO2-like transposase domain-containing protein</fullName>
    </recommendedName>
</protein>
<dbReference type="NCBIfam" id="NF033547">
    <property type="entry name" value="transpos_IS1595"/>
    <property type="match status" value="1"/>
</dbReference>
<dbReference type="PANTHER" id="PTHR47163">
    <property type="entry name" value="DDE_TNP_IS1595 DOMAIN-CONTAINING PROTEIN"/>
    <property type="match status" value="1"/>
</dbReference>
<dbReference type="Pfam" id="PF12762">
    <property type="entry name" value="DDE_Tnp_IS1595"/>
    <property type="match status" value="1"/>
</dbReference>
<evidence type="ECO:0000313" key="2">
    <source>
        <dbReference type="EMBL" id="KAI6654361.1"/>
    </source>
</evidence>
<dbReference type="Proteomes" id="UP001165289">
    <property type="component" value="Unassembled WGS sequence"/>
</dbReference>
<organism evidence="2 3">
    <name type="scientific">Oopsacas minuta</name>
    <dbReference type="NCBI Taxonomy" id="111878"/>
    <lineage>
        <taxon>Eukaryota</taxon>
        <taxon>Metazoa</taxon>
        <taxon>Porifera</taxon>
        <taxon>Hexactinellida</taxon>
        <taxon>Hexasterophora</taxon>
        <taxon>Lyssacinosida</taxon>
        <taxon>Leucopsacidae</taxon>
        <taxon>Oopsacas</taxon>
    </lineage>
</organism>
<comment type="caution">
    <text evidence="2">The sequence shown here is derived from an EMBL/GenBank/DDBJ whole genome shotgun (WGS) entry which is preliminary data.</text>
</comment>
<name>A0AAV7K066_9METZ</name>
<dbReference type="PANTHER" id="PTHR47163:SF2">
    <property type="entry name" value="SI:DKEY-17M8.2"/>
    <property type="match status" value="1"/>
</dbReference>